<protein>
    <recommendedName>
        <fullName evidence="4">Secreted protein</fullName>
    </recommendedName>
</protein>
<evidence type="ECO:0000256" key="1">
    <source>
        <dbReference type="SAM" id="SignalP"/>
    </source>
</evidence>
<comment type="caution">
    <text evidence="2">The sequence shown here is derived from an EMBL/GenBank/DDBJ whole genome shotgun (WGS) entry which is preliminary data.</text>
</comment>
<dbReference type="AlphaFoldDB" id="A0AA39ZGT7"/>
<gene>
    <name evidence="2" type="ORF">QBC41DRAFT_96084</name>
</gene>
<evidence type="ECO:0000313" key="2">
    <source>
        <dbReference type="EMBL" id="KAK0670437.1"/>
    </source>
</evidence>
<organism evidence="2 3">
    <name type="scientific">Cercophora samala</name>
    <dbReference type="NCBI Taxonomy" id="330535"/>
    <lineage>
        <taxon>Eukaryota</taxon>
        <taxon>Fungi</taxon>
        <taxon>Dikarya</taxon>
        <taxon>Ascomycota</taxon>
        <taxon>Pezizomycotina</taxon>
        <taxon>Sordariomycetes</taxon>
        <taxon>Sordariomycetidae</taxon>
        <taxon>Sordariales</taxon>
        <taxon>Lasiosphaeriaceae</taxon>
        <taxon>Cercophora</taxon>
    </lineage>
</organism>
<feature type="signal peptide" evidence="1">
    <location>
        <begin position="1"/>
        <end position="28"/>
    </location>
</feature>
<reference evidence="2" key="1">
    <citation type="submission" date="2023-06" db="EMBL/GenBank/DDBJ databases">
        <title>Genome-scale phylogeny and comparative genomics of the fungal order Sordariales.</title>
        <authorList>
            <consortium name="Lawrence Berkeley National Laboratory"/>
            <person name="Hensen N."/>
            <person name="Bonometti L."/>
            <person name="Westerberg I."/>
            <person name="Brannstrom I.O."/>
            <person name="Guillou S."/>
            <person name="Cros-Aarteil S."/>
            <person name="Calhoun S."/>
            <person name="Haridas S."/>
            <person name="Kuo A."/>
            <person name="Mondo S."/>
            <person name="Pangilinan J."/>
            <person name="Riley R."/>
            <person name="Labutti K."/>
            <person name="Andreopoulos B."/>
            <person name="Lipzen A."/>
            <person name="Chen C."/>
            <person name="Yanf M."/>
            <person name="Daum C."/>
            <person name="Ng V."/>
            <person name="Clum A."/>
            <person name="Steindorff A."/>
            <person name="Ohm R."/>
            <person name="Martin F."/>
            <person name="Silar P."/>
            <person name="Natvig D."/>
            <person name="Lalanne C."/>
            <person name="Gautier V."/>
            <person name="Ament-Velasquez S.L."/>
            <person name="Kruys A."/>
            <person name="Hutchinson M.I."/>
            <person name="Powell A.J."/>
            <person name="Barry K."/>
            <person name="Miller A.N."/>
            <person name="Grigoriev I.V."/>
            <person name="Debuchy R."/>
            <person name="Gladieux P."/>
            <person name="Thoren M.H."/>
            <person name="Johannesson H."/>
        </authorList>
    </citation>
    <scope>NUCLEOTIDE SEQUENCE</scope>
    <source>
        <strain evidence="2">CBS 307.81</strain>
    </source>
</reference>
<keyword evidence="3" id="KW-1185">Reference proteome</keyword>
<evidence type="ECO:0000313" key="3">
    <source>
        <dbReference type="Proteomes" id="UP001174997"/>
    </source>
</evidence>
<keyword evidence="1" id="KW-0732">Signal</keyword>
<dbReference type="Proteomes" id="UP001174997">
    <property type="component" value="Unassembled WGS sequence"/>
</dbReference>
<name>A0AA39ZGT7_9PEZI</name>
<evidence type="ECO:0008006" key="4">
    <source>
        <dbReference type="Google" id="ProtNLM"/>
    </source>
</evidence>
<dbReference type="EMBL" id="JAULSY010000032">
    <property type="protein sequence ID" value="KAK0670437.1"/>
    <property type="molecule type" value="Genomic_DNA"/>
</dbReference>
<sequence length="161" mass="18496">MMMRAERVRWPHWHVVIFLNWQLHCLAAAQIITIDLVGHPATAKTQWKLRHDKTSTAATISFQFANRRIDSDERRARISWLHEVRQLNRKRPSGAALRPSGLLVGSPTRTAEPYSSINSTFFRFSIAASCSRRPPLFESQLGRRWCSLAHETSSGQAYGRR</sequence>
<accession>A0AA39ZGT7</accession>
<proteinExistence type="predicted"/>
<feature type="chain" id="PRO_5041260059" description="Secreted protein" evidence="1">
    <location>
        <begin position="29"/>
        <end position="161"/>
    </location>
</feature>